<accession>A0A1M6KCF2</accession>
<dbReference type="InterPro" id="IPR036777">
    <property type="entry name" value="Channel_Tsx-like_sf"/>
</dbReference>
<proteinExistence type="inferred from homology"/>
<dbReference type="GO" id="GO:0009279">
    <property type="term" value="C:cell outer membrane"/>
    <property type="evidence" value="ECO:0007669"/>
    <property type="project" value="InterPro"/>
</dbReference>
<comment type="similarity">
    <text evidence="1">Belongs to the nucleoside-specific channel-forming outer membrane porin (Tsx) (TC 1.B.10) family.</text>
</comment>
<dbReference type="Pfam" id="PF03502">
    <property type="entry name" value="Channel_Tsx"/>
    <property type="match status" value="1"/>
</dbReference>
<organism evidence="3 4">
    <name type="scientific">Paraburkholderia terricola</name>
    <dbReference type="NCBI Taxonomy" id="169427"/>
    <lineage>
        <taxon>Bacteria</taxon>
        <taxon>Pseudomonadati</taxon>
        <taxon>Pseudomonadota</taxon>
        <taxon>Betaproteobacteria</taxon>
        <taxon>Burkholderiales</taxon>
        <taxon>Burkholderiaceae</taxon>
        <taxon>Paraburkholderia</taxon>
    </lineage>
</organism>
<protein>
    <submittedName>
        <fullName evidence="3">Nucleoside-specific outer membrane channel protein Tsx</fullName>
    </submittedName>
</protein>
<dbReference type="STRING" id="169427.SAMN05192548_1003174"/>
<evidence type="ECO:0000256" key="1">
    <source>
        <dbReference type="ARBA" id="ARBA00008728"/>
    </source>
</evidence>
<reference evidence="3 4" key="1">
    <citation type="submission" date="2016-11" db="EMBL/GenBank/DDBJ databases">
        <authorList>
            <person name="Jaros S."/>
            <person name="Januszkiewicz K."/>
            <person name="Wedrychowicz H."/>
        </authorList>
    </citation>
    <scope>NUCLEOTIDE SEQUENCE [LARGE SCALE GENOMIC DNA]</scope>
    <source>
        <strain evidence="3 4">LMG 20594</strain>
    </source>
</reference>
<evidence type="ECO:0000313" key="3">
    <source>
        <dbReference type="EMBL" id="SHJ56656.1"/>
    </source>
</evidence>
<keyword evidence="2" id="KW-0732">Signal</keyword>
<evidence type="ECO:0000313" key="4">
    <source>
        <dbReference type="Proteomes" id="UP000184395"/>
    </source>
</evidence>
<dbReference type="GeneID" id="301981928"/>
<sequence>MFKTIATACLLLAAIGSSQSVFAYSGGFVNYQSFDVSGYLQGGNKVDPKTTFSPIFESFGDYRFGDLYTYSIFETSLQNDYAGGATTYYYKLVPRLSLGKLLGKDISLGPFKDITFAQWISKTEHQGYNYFPGIGIDWQAPWIGWLRTIYYWERNPGLGWNDRRLHIDYGFPFSTKLGDFRIVGTFDHTFGLHGQAETTDFKPELHYDLGKELGQPGGHLWLGIVLNPIRNKYKIQSTEYFPTDQFSYGALIRYSFN</sequence>
<feature type="chain" id="PRO_5009918949" evidence="2">
    <location>
        <begin position="24"/>
        <end position="257"/>
    </location>
</feature>
<dbReference type="InterPro" id="IPR018013">
    <property type="entry name" value="Channel_Tsx-like"/>
</dbReference>
<gene>
    <name evidence="3" type="ORF">SAMN05192548_1003174</name>
</gene>
<dbReference type="Proteomes" id="UP000184395">
    <property type="component" value="Unassembled WGS sequence"/>
</dbReference>
<feature type="signal peptide" evidence="2">
    <location>
        <begin position="1"/>
        <end position="23"/>
    </location>
</feature>
<dbReference type="AlphaFoldDB" id="A0A1M6KCF2"/>
<dbReference type="SUPFAM" id="SSF111364">
    <property type="entry name" value="Tsx-like channel"/>
    <property type="match status" value="1"/>
</dbReference>
<name>A0A1M6KCF2_9BURK</name>
<dbReference type="RefSeq" id="WP_073427398.1">
    <property type="nucleotide sequence ID" value="NZ_CADFGY010000001.1"/>
</dbReference>
<evidence type="ECO:0000256" key="2">
    <source>
        <dbReference type="SAM" id="SignalP"/>
    </source>
</evidence>
<dbReference type="KEGG" id="pts:CUJ90_27795"/>
<dbReference type="Gene3D" id="2.40.230.20">
    <property type="entry name" value="Nucleoside-specific channel-forming protein, Tsx-like"/>
    <property type="match status" value="1"/>
</dbReference>
<dbReference type="EMBL" id="FRAB01000003">
    <property type="protein sequence ID" value="SHJ56656.1"/>
    <property type="molecule type" value="Genomic_DNA"/>
</dbReference>